<protein>
    <submittedName>
        <fullName evidence="1">Uncharacterized protein</fullName>
    </submittedName>
</protein>
<name>A0A133UJ96_9EURY</name>
<dbReference type="AlphaFoldDB" id="A0A133UJ96"/>
<dbReference type="Proteomes" id="UP000070284">
    <property type="component" value="Unassembled WGS sequence"/>
</dbReference>
<gene>
    <name evidence="1" type="ORF">AKJ65_04915</name>
</gene>
<keyword evidence="2" id="KW-1185">Reference proteome</keyword>
<comment type="caution">
    <text evidence="1">The sequence shown here is derived from an EMBL/GenBank/DDBJ whole genome shotgun (WGS) entry which is preliminary data.</text>
</comment>
<proteinExistence type="predicted"/>
<evidence type="ECO:0000313" key="2">
    <source>
        <dbReference type="Proteomes" id="UP000070284"/>
    </source>
</evidence>
<evidence type="ECO:0000313" key="1">
    <source>
        <dbReference type="EMBL" id="KXA94274.1"/>
    </source>
</evidence>
<reference evidence="1 2" key="1">
    <citation type="journal article" date="2016" name="Sci. Rep.">
        <title>Metabolic traits of an uncultured archaeal lineage -MSBL1- from brine pools of the Red Sea.</title>
        <authorList>
            <person name="Mwirichia R."/>
            <person name="Alam I."/>
            <person name="Rashid M."/>
            <person name="Vinu M."/>
            <person name="Ba-Alawi W."/>
            <person name="Anthony Kamau A."/>
            <person name="Kamanda Ngugi D."/>
            <person name="Goker M."/>
            <person name="Klenk H.P."/>
            <person name="Bajic V."/>
            <person name="Stingl U."/>
        </authorList>
    </citation>
    <scope>NUCLEOTIDE SEQUENCE [LARGE SCALE GENOMIC DNA]</scope>
    <source>
        <strain evidence="1">SCGC-AAA259E19</strain>
    </source>
</reference>
<accession>A0A133UJ96</accession>
<dbReference type="EMBL" id="LHXO01000069">
    <property type="protein sequence ID" value="KXA94274.1"/>
    <property type="molecule type" value="Genomic_DNA"/>
</dbReference>
<organism evidence="1 2">
    <name type="scientific">candidate division MSBL1 archaeon SCGC-AAA259E19</name>
    <dbReference type="NCBI Taxonomy" id="1698264"/>
    <lineage>
        <taxon>Archaea</taxon>
        <taxon>Methanobacteriati</taxon>
        <taxon>Methanobacteriota</taxon>
        <taxon>candidate division MSBL1</taxon>
    </lineage>
</organism>
<sequence length="59" mass="6516">MLVPLIVAYSPSFEVEYISTLYPAPFAPETPVETRGQPRRDPAVELEVGSALGEFNHAR</sequence>